<proteinExistence type="predicted"/>
<dbReference type="AlphaFoldDB" id="A0AAN7ZVJ2"/>
<gene>
    <name evidence="2" type="ORF">RI129_000265</name>
</gene>
<accession>A0AAN7ZVJ2</accession>
<dbReference type="PANTHER" id="PTHR33480:SF1">
    <property type="entry name" value="TYR RECOMBINASE DOMAIN-CONTAINING PROTEIN"/>
    <property type="match status" value="1"/>
</dbReference>
<feature type="region of interest" description="Disordered" evidence="1">
    <location>
        <begin position="530"/>
        <end position="558"/>
    </location>
</feature>
<evidence type="ECO:0000313" key="3">
    <source>
        <dbReference type="Proteomes" id="UP001329430"/>
    </source>
</evidence>
<sequence length="621" mass="71009">MSCLYYRPCLRCRHQKNEEDKFKLRVRLPDLRHGAWKFASTVVEAPRLDAIQPLSSLSDSERERLEELITNTQVRPYFTSTFQFLILKFLIFSIRKHYKSCMALELNGAKKIQTYHNMVIGDIHETANPLLRKALAGLKKVDDACSVLKYDPLIIAYGNMLACKFQTSDHHGRQIRAQMRLLGRLVLTLKSLDSDIDHLGALYHPAKFDVLVRATYILGKFDKGTLILKSPATARDIGHLVKEVKKLWVLECTEKNQDHLIDDAKKFMRSFKAKFSILIGTTIAESQTQMNIVKGAVVLPKLDDIRKLNAYLIESRRKAYASLKKEFQVSIWKQLAEFTLVSILLLNRRRPGELQRMKLVHYEAIEKIDGGHNREVYSQLSDTDKNIAQKYSRIMLRGKKNKKISPVLIDDEMEACINLLIHHRRSAKVSRMNPYVFAMPSEIEEESKKYAKACGAEIPHALKSVELRKHIATVGIEMQLSNSEVEALSGFMGHDVAIHKGIYRQRLPVNDIVQMSKLLEKAQGLYVETESGESRFVDEDEDSDIDPDGNKNCASTSASNTERIDHWGTICNIISVEFDFSAVLRINRHADFKTLVSFLLARQVFSLYLKAPKESSLLKWS</sequence>
<dbReference type="Proteomes" id="UP001329430">
    <property type="component" value="Chromosome 1"/>
</dbReference>
<protein>
    <submittedName>
        <fullName evidence="2">Uncharacterized protein</fullName>
    </submittedName>
</protein>
<name>A0AAN7ZVJ2_9COLE</name>
<evidence type="ECO:0000313" key="2">
    <source>
        <dbReference type="EMBL" id="KAK5649236.1"/>
    </source>
</evidence>
<feature type="compositionally biased region" description="Acidic residues" evidence="1">
    <location>
        <begin position="538"/>
        <end position="547"/>
    </location>
</feature>
<keyword evidence="3" id="KW-1185">Reference proteome</keyword>
<reference evidence="2 3" key="1">
    <citation type="journal article" date="2024" name="Insects">
        <title>An Improved Chromosome-Level Genome Assembly of the Firefly Pyrocoelia pectoralis.</title>
        <authorList>
            <person name="Fu X."/>
            <person name="Meyer-Rochow V.B."/>
            <person name="Ballantyne L."/>
            <person name="Zhu X."/>
        </authorList>
    </citation>
    <scope>NUCLEOTIDE SEQUENCE [LARGE SCALE GENOMIC DNA]</scope>
    <source>
        <strain evidence="2">XCY_ONT2</strain>
    </source>
</reference>
<dbReference type="PANTHER" id="PTHR33480">
    <property type="entry name" value="SET DOMAIN-CONTAINING PROTEIN-RELATED"/>
    <property type="match status" value="1"/>
</dbReference>
<organism evidence="2 3">
    <name type="scientific">Pyrocoelia pectoralis</name>
    <dbReference type="NCBI Taxonomy" id="417401"/>
    <lineage>
        <taxon>Eukaryota</taxon>
        <taxon>Metazoa</taxon>
        <taxon>Ecdysozoa</taxon>
        <taxon>Arthropoda</taxon>
        <taxon>Hexapoda</taxon>
        <taxon>Insecta</taxon>
        <taxon>Pterygota</taxon>
        <taxon>Neoptera</taxon>
        <taxon>Endopterygota</taxon>
        <taxon>Coleoptera</taxon>
        <taxon>Polyphaga</taxon>
        <taxon>Elateriformia</taxon>
        <taxon>Elateroidea</taxon>
        <taxon>Lampyridae</taxon>
        <taxon>Lampyrinae</taxon>
        <taxon>Pyrocoelia</taxon>
    </lineage>
</organism>
<dbReference type="EMBL" id="JAVRBK010000001">
    <property type="protein sequence ID" value="KAK5649236.1"/>
    <property type="molecule type" value="Genomic_DNA"/>
</dbReference>
<comment type="caution">
    <text evidence="2">The sequence shown here is derived from an EMBL/GenBank/DDBJ whole genome shotgun (WGS) entry which is preliminary data.</text>
</comment>
<evidence type="ECO:0000256" key="1">
    <source>
        <dbReference type="SAM" id="MobiDB-lite"/>
    </source>
</evidence>